<comment type="caution">
    <text evidence="2">The sequence shown here is derived from an EMBL/GenBank/DDBJ whole genome shotgun (WGS) entry which is preliminary data.</text>
</comment>
<proteinExistence type="predicted"/>
<feature type="compositionally biased region" description="Basic residues" evidence="1">
    <location>
        <begin position="10"/>
        <end position="21"/>
    </location>
</feature>
<dbReference type="AlphaFoldDB" id="A0A0F9N1P0"/>
<sequence length="51" mass="6153">MMTAEEHERRDKRKAVSKARRIAANDATELPQWWTVKDRNGVYRLRKRKKA</sequence>
<reference evidence="2" key="1">
    <citation type="journal article" date="2015" name="Nature">
        <title>Complex archaea that bridge the gap between prokaryotes and eukaryotes.</title>
        <authorList>
            <person name="Spang A."/>
            <person name="Saw J.H."/>
            <person name="Jorgensen S.L."/>
            <person name="Zaremba-Niedzwiedzka K."/>
            <person name="Martijn J."/>
            <person name="Lind A.E."/>
            <person name="van Eijk R."/>
            <person name="Schleper C."/>
            <person name="Guy L."/>
            <person name="Ettema T.J."/>
        </authorList>
    </citation>
    <scope>NUCLEOTIDE SEQUENCE</scope>
</reference>
<accession>A0A0F9N1P0</accession>
<protein>
    <submittedName>
        <fullName evidence="2">Uncharacterized protein</fullName>
    </submittedName>
</protein>
<evidence type="ECO:0000313" key="2">
    <source>
        <dbReference type="EMBL" id="KKN11874.1"/>
    </source>
</evidence>
<organism evidence="2">
    <name type="scientific">marine sediment metagenome</name>
    <dbReference type="NCBI Taxonomy" id="412755"/>
    <lineage>
        <taxon>unclassified sequences</taxon>
        <taxon>metagenomes</taxon>
        <taxon>ecological metagenomes</taxon>
    </lineage>
</organism>
<evidence type="ECO:0000256" key="1">
    <source>
        <dbReference type="SAM" id="MobiDB-lite"/>
    </source>
</evidence>
<dbReference type="EMBL" id="LAZR01004092">
    <property type="protein sequence ID" value="KKN11874.1"/>
    <property type="molecule type" value="Genomic_DNA"/>
</dbReference>
<name>A0A0F9N1P0_9ZZZZ</name>
<gene>
    <name evidence="2" type="ORF">LCGC14_1022210</name>
</gene>
<feature type="region of interest" description="Disordered" evidence="1">
    <location>
        <begin position="1"/>
        <end position="22"/>
    </location>
</feature>